<dbReference type="Gene3D" id="3.30.70.270">
    <property type="match status" value="1"/>
</dbReference>
<feature type="domain" description="GGDEF" evidence="2">
    <location>
        <begin position="190"/>
        <end position="314"/>
    </location>
</feature>
<gene>
    <name evidence="3" type="ORF">SAMN04489798_4432</name>
</gene>
<dbReference type="InterPro" id="IPR050469">
    <property type="entry name" value="Diguanylate_Cyclase"/>
</dbReference>
<dbReference type="Pfam" id="PF00990">
    <property type="entry name" value="GGDEF"/>
    <property type="match status" value="1"/>
</dbReference>
<evidence type="ECO:0000313" key="4">
    <source>
        <dbReference type="Proteomes" id="UP000198827"/>
    </source>
</evidence>
<dbReference type="EC" id="2.7.7.65" evidence="1"/>
<dbReference type="NCBIfam" id="TIGR00254">
    <property type="entry name" value="GGDEF"/>
    <property type="match status" value="1"/>
</dbReference>
<evidence type="ECO:0000259" key="2">
    <source>
        <dbReference type="PROSITE" id="PS50887"/>
    </source>
</evidence>
<dbReference type="SUPFAM" id="SSF55781">
    <property type="entry name" value="GAF domain-like"/>
    <property type="match status" value="1"/>
</dbReference>
<dbReference type="AlphaFoldDB" id="A0A1H0P6P6"/>
<dbReference type="GO" id="GO:1902201">
    <property type="term" value="P:negative regulation of bacterial-type flagellum-dependent cell motility"/>
    <property type="evidence" value="ECO:0007669"/>
    <property type="project" value="TreeGrafter"/>
</dbReference>
<dbReference type="InterPro" id="IPR029016">
    <property type="entry name" value="GAF-like_dom_sf"/>
</dbReference>
<dbReference type="SUPFAM" id="SSF55073">
    <property type="entry name" value="Nucleotide cyclase"/>
    <property type="match status" value="1"/>
</dbReference>
<dbReference type="InterPro" id="IPR000160">
    <property type="entry name" value="GGDEF_dom"/>
</dbReference>
<dbReference type="InterPro" id="IPR043128">
    <property type="entry name" value="Rev_trsase/Diguanyl_cyclase"/>
</dbReference>
<dbReference type="PANTHER" id="PTHR45138">
    <property type="entry name" value="REGULATORY COMPONENTS OF SENSORY TRANSDUCTION SYSTEM"/>
    <property type="match status" value="1"/>
</dbReference>
<dbReference type="PANTHER" id="PTHR45138:SF6">
    <property type="entry name" value="DIGUANYLATE CYCLASE DGCN"/>
    <property type="match status" value="1"/>
</dbReference>
<evidence type="ECO:0000256" key="1">
    <source>
        <dbReference type="ARBA" id="ARBA00012528"/>
    </source>
</evidence>
<evidence type="ECO:0000313" key="3">
    <source>
        <dbReference type="EMBL" id="SDP00398.1"/>
    </source>
</evidence>
<dbReference type="RefSeq" id="WP_090184075.1">
    <property type="nucleotide sequence ID" value="NZ_LT629705.1"/>
</dbReference>
<dbReference type="Proteomes" id="UP000198827">
    <property type="component" value="Chromosome I"/>
</dbReference>
<sequence>MSDFEDTAREVLSFLRHRLGFDLWMVTRADGDDWTVLHCEDHGYQIQPGKILSWSDSFCSHMVKGLGPRIAPNVGLVPCYAAAPISRQLTINAYIGVPLLLSDGSLFGTLCAIDPTTQPEKIREDQALIEMVAKVLSKILQMELRADEEASRAERFEAQALNDALTGLYNRAGWDQLAACQDVRNRRYGNSSAVVIIDMDDLKLINDGQGHAAGDSALKSAADALNHASRSGDIVARLGGDEFGIIGVNCDRVGGEALRERVYQSLQLSGVSASVGLAMANASNNISSAMTLADHEMYEQKRTKKIGEVGSHIL</sequence>
<protein>
    <recommendedName>
        <fullName evidence="1">diguanylate cyclase</fullName>
        <ecNumber evidence="1">2.7.7.65</ecNumber>
    </recommendedName>
</protein>
<organism evidence="3 4">
    <name type="scientific">Pseudomonas arsenicoxydans</name>
    <dbReference type="NCBI Taxonomy" id="702115"/>
    <lineage>
        <taxon>Bacteria</taxon>
        <taxon>Pseudomonadati</taxon>
        <taxon>Pseudomonadota</taxon>
        <taxon>Gammaproteobacteria</taxon>
        <taxon>Pseudomonadales</taxon>
        <taxon>Pseudomonadaceae</taxon>
        <taxon>Pseudomonas</taxon>
    </lineage>
</organism>
<dbReference type="InterPro" id="IPR003018">
    <property type="entry name" value="GAF"/>
</dbReference>
<dbReference type="GO" id="GO:0052621">
    <property type="term" value="F:diguanylate cyclase activity"/>
    <property type="evidence" value="ECO:0007669"/>
    <property type="project" value="UniProtKB-EC"/>
</dbReference>
<dbReference type="GO" id="GO:0043709">
    <property type="term" value="P:cell adhesion involved in single-species biofilm formation"/>
    <property type="evidence" value="ECO:0007669"/>
    <property type="project" value="TreeGrafter"/>
</dbReference>
<dbReference type="EMBL" id="LT629705">
    <property type="protein sequence ID" value="SDP00398.1"/>
    <property type="molecule type" value="Genomic_DNA"/>
</dbReference>
<accession>A0A1H0P6P6</accession>
<dbReference type="Gene3D" id="3.30.450.40">
    <property type="match status" value="1"/>
</dbReference>
<dbReference type="SMART" id="SM00267">
    <property type="entry name" value="GGDEF"/>
    <property type="match status" value="1"/>
</dbReference>
<dbReference type="InterPro" id="IPR029787">
    <property type="entry name" value="Nucleotide_cyclase"/>
</dbReference>
<reference evidence="3 4" key="1">
    <citation type="submission" date="2016-10" db="EMBL/GenBank/DDBJ databases">
        <authorList>
            <person name="de Groot N.N."/>
        </authorList>
    </citation>
    <scope>NUCLEOTIDE SEQUENCE [LARGE SCALE GENOMIC DNA]</scope>
    <source>
        <strain evidence="3 4">CECT 7543</strain>
    </source>
</reference>
<proteinExistence type="predicted"/>
<dbReference type="OrthoDB" id="9812358at2"/>
<name>A0A1H0P6P6_9PSED</name>
<dbReference type="SMART" id="SM00065">
    <property type="entry name" value="GAF"/>
    <property type="match status" value="1"/>
</dbReference>
<dbReference type="Pfam" id="PF01590">
    <property type="entry name" value="GAF"/>
    <property type="match status" value="1"/>
</dbReference>
<dbReference type="CDD" id="cd01949">
    <property type="entry name" value="GGDEF"/>
    <property type="match status" value="1"/>
</dbReference>
<dbReference type="PROSITE" id="PS50887">
    <property type="entry name" value="GGDEF"/>
    <property type="match status" value="1"/>
</dbReference>
<dbReference type="GO" id="GO:0005886">
    <property type="term" value="C:plasma membrane"/>
    <property type="evidence" value="ECO:0007669"/>
    <property type="project" value="TreeGrafter"/>
</dbReference>